<protein>
    <submittedName>
        <fullName evidence="2">Uncharacterized protein</fullName>
    </submittedName>
</protein>
<accession>A0A7J3G6Z1</accession>
<dbReference type="EMBL" id="DTCM01000087">
    <property type="protein sequence ID" value="HGL41469.1"/>
    <property type="molecule type" value="Genomic_DNA"/>
</dbReference>
<name>A0A7J3G6Z1_CALS0</name>
<comment type="caution">
    <text evidence="2">The sequence shown here is derived from an EMBL/GenBank/DDBJ whole genome shotgun (WGS) entry which is preliminary data.</text>
</comment>
<gene>
    <name evidence="2" type="ORF">ENU43_07410</name>
</gene>
<evidence type="ECO:0000313" key="2">
    <source>
        <dbReference type="EMBL" id="HGL41469.1"/>
    </source>
</evidence>
<evidence type="ECO:0000256" key="1">
    <source>
        <dbReference type="SAM" id="Phobius"/>
    </source>
</evidence>
<reference evidence="2" key="1">
    <citation type="journal article" date="2020" name="mSystems">
        <title>Genome- and Community-Level Interaction Insights into Carbon Utilization and Element Cycling Functions of Hydrothermarchaeota in Hydrothermal Sediment.</title>
        <authorList>
            <person name="Zhou Z."/>
            <person name="Liu Y."/>
            <person name="Xu W."/>
            <person name="Pan J."/>
            <person name="Luo Z.H."/>
            <person name="Li M."/>
        </authorList>
    </citation>
    <scope>NUCLEOTIDE SEQUENCE [LARGE SCALE GENOMIC DNA]</scope>
    <source>
        <strain evidence="2">SpSt-669</strain>
    </source>
</reference>
<sequence length="144" mass="14620">MFGDGLEATMKTHKAWRMGKVLARLRPAALTAVQLAATALASQTVHAAGAGGVANLIREPLQGFQQLLLLIAMALLGAGIAIKFLPLGSHRTKEGAGQLIDSALIVGGLTALGLYIIKFAADVAVAASGQGSSIPIGGPWDVPS</sequence>
<keyword evidence="1" id="KW-1133">Transmembrane helix</keyword>
<keyword evidence="1" id="KW-0812">Transmembrane</keyword>
<dbReference type="AlphaFoldDB" id="A0A7J3G6Z1"/>
<feature type="transmembrane region" description="Helical" evidence="1">
    <location>
        <begin position="63"/>
        <end position="87"/>
    </location>
</feature>
<organism evidence="2">
    <name type="scientific">Caldiarchaeum subterraneum</name>
    <dbReference type="NCBI Taxonomy" id="311458"/>
    <lineage>
        <taxon>Archaea</taxon>
        <taxon>Nitrososphaerota</taxon>
        <taxon>Candidatus Caldarchaeales</taxon>
        <taxon>Candidatus Caldarchaeaceae</taxon>
        <taxon>Candidatus Caldarchaeum</taxon>
    </lineage>
</organism>
<feature type="transmembrane region" description="Helical" evidence="1">
    <location>
        <begin position="99"/>
        <end position="117"/>
    </location>
</feature>
<proteinExistence type="predicted"/>
<keyword evidence="1" id="KW-0472">Membrane</keyword>